<sequence length="209" mass="22762">MLHLLLGVTSDFSVFKSHFSSLLSYHSRDSDLTSDVGRVVDHAELVASLCGQPSRRCEMERQCNDSHSQPIGSAPVINSMNESNNPSQPIGSSPAINSVTQDETQTNDAFDNDEVESGSKKKERTVSNKSTSEIEKLKELVYTLFQEYESSDPGARNNNESVGGSSFSNSGSSANTCSDETEAYCHTIEYDYDVEEALAKKLAELSGNV</sequence>
<evidence type="ECO:0000313" key="2">
    <source>
        <dbReference type="Proteomes" id="UP001055879"/>
    </source>
</evidence>
<accession>A0ACB8XN98</accession>
<reference evidence="1 2" key="2">
    <citation type="journal article" date="2022" name="Mol. Ecol. Resour.">
        <title>The genomes of chicory, endive, great burdock and yacon provide insights into Asteraceae paleo-polyploidization history and plant inulin production.</title>
        <authorList>
            <person name="Fan W."/>
            <person name="Wang S."/>
            <person name="Wang H."/>
            <person name="Wang A."/>
            <person name="Jiang F."/>
            <person name="Liu H."/>
            <person name="Zhao H."/>
            <person name="Xu D."/>
            <person name="Zhang Y."/>
        </authorList>
    </citation>
    <scope>NUCLEOTIDE SEQUENCE [LARGE SCALE GENOMIC DNA]</scope>
    <source>
        <strain evidence="2">cv. Niubang</strain>
    </source>
</reference>
<organism evidence="1 2">
    <name type="scientific">Arctium lappa</name>
    <name type="common">Greater burdock</name>
    <name type="synonym">Lappa major</name>
    <dbReference type="NCBI Taxonomy" id="4217"/>
    <lineage>
        <taxon>Eukaryota</taxon>
        <taxon>Viridiplantae</taxon>
        <taxon>Streptophyta</taxon>
        <taxon>Embryophyta</taxon>
        <taxon>Tracheophyta</taxon>
        <taxon>Spermatophyta</taxon>
        <taxon>Magnoliopsida</taxon>
        <taxon>eudicotyledons</taxon>
        <taxon>Gunneridae</taxon>
        <taxon>Pentapetalae</taxon>
        <taxon>asterids</taxon>
        <taxon>campanulids</taxon>
        <taxon>Asterales</taxon>
        <taxon>Asteraceae</taxon>
        <taxon>Carduoideae</taxon>
        <taxon>Cardueae</taxon>
        <taxon>Arctiinae</taxon>
        <taxon>Arctium</taxon>
    </lineage>
</organism>
<protein>
    <submittedName>
        <fullName evidence="1">Uncharacterized protein</fullName>
    </submittedName>
</protein>
<keyword evidence="2" id="KW-1185">Reference proteome</keyword>
<comment type="caution">
    <text evidence="1">The sequence shown here is derived from an EMBL/GenBank/DDBJ whole genome shotgun (WGS) entry which is preliminary data.</text>
</comment>
<proteinExistence type="predicted"/>
<gene>
    <name evidence="1" type="ORF">L6452_40879</name>
</gene>
<reference evidence="2" key="1">
    <citation type="journal article" date="2022" name="Mol. Ecol. Resour.">
        <title>The genomes of chicory, endive, great burdock and yacon provide insights into Asteraceae palaeo-polyploidization history and plant inulin production.</title>
        <authorList>
            <person name="Fan W."/>
            <person name="Wang S."/>
            <person name="Wang H."/>
            <person name="Wang A."/>
            <person name="Jiang F."/>
            <person name="Liu H."/>
            <person name="Zhao H."/>
            <person name="Xu D."/>
            <person name="Zhang Y."/>
        </authorList>
    </citation>
    <scope>NUCLEOTIDE SEQUENCE [LARGE SCALE GENOMIC DNA]</scope>
    <source>
        <strain evidence="2">cv. Niubang</strain>
    </source>
</reference>
<name>A0ACB8XN98_ARCLA</name>
<evidence type="ECO:0000313" key="1">
    <source>
        <dbReference type="EMBL" id="KAI3669600.1"/>
    </source>
</evidence>
<dbReference type="Proteomes" id="UP001055879">
    <property type="component" value="Linkage Group LG16"/>
</dbReference>
<dbReference type="EMBL" id="CM042062">
    <property type="protein sequence ID" value="KAI3669600.1"/>
    <property type="molecule type" value="Genomic_DNA"/>
</dbReference>